<dbReference type="InterPro" id="IPR008628">
    <property type="entry name" value="GPP34-like"/>
</dbReference>
<evidence type="ECO:0000256" key="2">
    <source>
        <dbReference type="ARBA" id="ARBA00023034"/>
    </source>
</evidence>
<dbReference type="Pfam" id="PF05719">
    <property type="entry name" value="GPP34"/>
    <property type="match status" value="1"/>
</dbReference>
<keyword evidence="3" id="KW-0446">Lipid-binding</keyword>
<dbReference type="GO" id="GO:0005737">
    <property type="term" value="C:cytoplasm"/>
    <property type="evidence" value="ECO:0007669"/>
    <property type="project" value="UniProtKB-ARBA"/>
</dbReference>
<evidence type="ECO:0000313" key="5">
    <source>
        <dbReference type="EMBL" id="MBQ0847414.1"/>
    </source>
</evidence>
<dbReference type="GO" id="GO:0070273">
    <property type="term" value="F:phosphatidylinositol-4-phosphate binding"/>
    <property type="evidence" value="ECO:0007669"/>
    <property type="project" value="InterPro"/>
</dbReference>
<sequence>MIQGLPQHLYLLCYTVDKGKFQLDNLQGRGQLLRAGALTELARDGLLDATGGKVIRKSGRTPDDSFLASVWSDLPDNRPKSWLQFVHNKAHTAEKPVRDQLAAAGEVTVTRNKVLGLVPSDRVTVTQPENVRALQERVRGTVLDRTDPASIPLEDLALAVLTVELEVTCVWSRADLRTHKQALKALAARYDETIPGLRKALRDSYLASRAVGGGWSA</sequence>
<dbReference type="Gene3D" id="1.10.3630.10">
    <property type="entry name" value="yeast vps74-n-term truncation variant domain like"/>
    <property type="match status" value="1"/>
</dbReference>
<keyword evidence="6" id="KW-1185">Reference proteome</keyword>
<reference evidence="5 6" key="1">
    <citation type="submission" date="2021-04" db="EMBL/GenBank/DDBJ databases">
        <authorList>
            <person name="Tang X."/>
            <person name="Zhou X."/>
            <person name="Chen X."/>
            <person name="Cernava T."/>
            <person name="Zhang C."/>
        </authorList>
    </citation>
    <scope>NUCLEOTIDE SEQUENCE [LARGE SCALE GENOMIC DNA]</scope>
    <source>
        <strain evidence="5 6">BH-SS-21</strain>
    </source>
</reference>
<proteinExistence type="predicted"/>
<protein>
    <submittedName>
        <fullName evidence="5">GPP34 family phosphoprotein</fullName>
    </submittedName>
</protein>
<dbReference type="Proteomes" id="UP000677413">
    <property type="component" value="Unassembled WGS sequence"/>
</dbReference>
<dbReference type="AlphaFoldDB" id="A0A940XJY4"/>
<evidence type="ECO:0000313" key="6">
    <source>
        <dbReference type="Proteomes" id="UP000677413"/>
    </source>
</evidence>
<evidence type="ECO:0000256" key="4">
    <source>
        <dbReference type="ARBA" id="ARBA00023136"/>
    </source>
</evidence>
<comment type="caution">
    <text evidence="5">The sequence shown here is derived from an EMBL/GenBank/DDBJ whole genome shotgun (WGS) entry which is preliminary data.</text>
</comment>
<comment type="subcellular location">
    <subcellularLocation>
        <location evidence="1">Golgi apparatus membrane</location>
        <topology evidence="1">Peripheral membrane protein</topology>
        <orientation evidence="1">Cytoplasmic side</orientation>
    </subcellularLocation>
</comment>
<dbReference type="GO" id="GO:0012505">
    <property type="term" value="C:endomembrane system"/>
    <property type="evidence" value="ECO:0007669"/>
    <property type="project" value="UniProtKB-ARBA"/>
</dbReference>
<name>A0A940XJY4_9ACTN</name>
<dbReference type="InterPro" id="IPR038261">
    <property type="entry name" value="GPP34-like_sf"/>
</dbReference>
<accession>A0A940XJY4</accession>
<evidence type="ECO:0000256" key="3">
    <source>
        <dbReference type="ARBA" id="ARBA00023121"/>
    </source>
</evidence>
<evidence type="ECO:0000256" key="1">
    <source>
        <dbReference type="ARBA" id="ARBA00004255"/>
    </source>
</evidence>
<keyword evidence="4" id="KW-0472">Membrane</keyword>
<dbReference type="EMBL" id="JAGPYQ010000001">
    <property type="protein sequence ID" value="MBQ0847414.1"/>
    <property type="molecule type" value="Genomic_DNA"/>
</dbReference>
<dbReference type="RefSeq" id="WP_210881116.1">
    <property type="nucleotide sequence ID" value="NZ_JAGPYQ010000001.1"/>
</dbReference>
<gene>
    <name evidence="5" type="ORF">J8N05_04130</name>
</gene>
<keyword evidence="2" id="KW-0333">Golgi apparatus</keyword>
<organism evidence="5 6">
    <name type="scientific">Streptomyces liliiviolaceus</name>
    <dbReference type="NCBI Taxonomy" id="2823109"/>
    <lineage>
        <taxon>Bacteria</taxon>
        <taxon>Bacillati</taxon>
        <taxon>Actinomycetota</taxon>
        <taxon>Actinomycetes</taxon>
        <taxon>Kitasatosporales</taxon>
        <taxon>Streptomycetaceae</taxon>
        <taxon>Streptomyces</taxon>
    </lineage>
</organism>